<dbReference type="InterPro" id="IPR036397">
    <property type="entry name" value="RNaseH_sf"/>
</dbReference>
<dbReference type="Gene3D" id="3.30.420.10">
    <property type="entry name" value="Ribonuclease H-like superfamily/Ribonuclease H"/>
    <property type="match status" value="1"/>
</dbReference>
<dbReference type="GO" id="GO:0003676">
    <property type="term" value="F:nucleic acid binding"/>
    <property type="evidence" value="ECO:0007669"/>
    <property type="project" value="InterPro"/>
</dbReference>
<dbReference type="OrthoDB" id="2283219at2759"/>
<gene>
    <name evidence="1" type="ORF">BCV72DRAFT_312540</name>
</gene>
<dbReference type="Proteomes" id="UP000242414">
    <property type="component" value="Unassembled WGS sequence"/>
</dbReference>
<feature type="non-terminal residue" evidence="1">
    <location>
        <position position="1"/>
    </location>
</feature>
<dbReference type="EMBL" id="KV921967">
    <property type="protein sequence ID" value="ORE04576.1"/>
    <property type="molecule type" value="Genomic_DNA"/>
</dbReference>
<accession>A0A1X0QXV7</accession>
<proteinExistence type="predicted"/>
<sequence length="67" mass="7341">GVIIWSCFHANGFGPLVSVDGTVDQDKYINILAQSFHPGSHDSARKWIGTLYSKRMELASTIGGYVQ</sequence>
<name>A0A1X0QXV7_RHIZD</name>
<reference evidence="1" key="1">
    <citation type="journal article" date="2016" name="Proc. Natl. Acad. Sci. U.S.A.">
        <title>Lipid metabolic changes in an early divergent fungus govern the establishment of a mutualistic symbiosis with endobacteria.</title>
        <authorList>
            <person name="Lastovetsky O.A."/>
            <person name="Gaspar M.L."/>
            <person name="Mondo S.J."/>
            <person name="LaButti K.M."/>
            <person name="Sandor L."/>
            <person name="Grigoriev I.V."/>
            <person name="Henry S.A."/>
            <person name="Pawlowska T.E."/>
        </authorList>
    </citation>
    <scope>NUCLEOTIDE SEQUENCE [LARGE SCALE GENOMIC DNA]</scope>
    <source>
        <strain evidence="1">ATCC 52814</strain>
    </source>
</reference>
<organism evidence="1">
    <name type="scientific">Rhizopus microsporus var. microsporus</name>
    <dbReference type="NCBI Taxonomy" id="86635"/>
    <lineage>
        <taxon>Eukaryota</taxon>
        <taxon>Fungi</taxon>
        <taxon>Fungi incertae sedis</taxon>
        <taxon>Mucoromycota</taxon>
        <taxon>Mucoromycotina</taxon>
        <taxon>Mucoromycetes</taxon>
        <taxon>Mucorales</taxon>
        <taxon>Mucorineae</taxon>
        <taxon>Rhizopodaceae</taxon>
        <taxon>Rhizopus</taxon>
    </lineage>
</organism>
<protein>
    <submittedName>
        <fullName evidence="1">Uncharacterized protein</fullName>
    </submittedName>
</protein>
<dbReference type="AlphaFoldDB" id="A0A1X0QXV7"/>
<dbReference type="VEuPathDB" id="FungiDB:BCV72DRAFT_312540"/>
<evidence type="ECO:0000313" key="1">
    <source>
        <dbReference type="EMBL" id="ORE04576.1"/>
    </source>
</evidence>